<keyword evidence="1" id="KW-0699">rRNA-binding</keyword>
<feature type="region of interest" description="Disordered" evidence="7">
    <location>
        <begin position="1"/>
        <end position="80"/>
    </location>
</feature>
<accession>A0A482A2Y7</accession>
<organism evidence="8">
    <name type="scientific">Selaginella uncinata</name>
    <name type="common">Blue spike-moss</name>
    <name type="synonym">Lycopodium uncinatum</name>
    <dbReference type="NCBI Taxonomy" id="307165"/>
    <lineage>
        <taxon>Eukaryota</taxon>
        <taxon>Viridiplantae</taxon>
        <taxon>Streptophyta</taxon>
        <taxon>Embryophyta</taxon>
        <taxon>Tracheophyta</taxon>
        <taxon>Lycopodiopsida</taxon>
        <taxon>Selaginellales</taxon>
        <taxon>Selaginellaceae</taxon>
        <taxon>Selaginella</taxon>
    </lineage>
</organism>
<comment type="similarity">
    <text evidence="6">Belongs to the bacterial ribosomal protein bS18 family.</text>
</comment>
<proteinExistence type="inferred from homology"/>
<dbReference type="AlphaFoldDB" id="A0A482A2Y7"/>
<dbReference type="NCBIfam" id="TIGR00165">
    <property type="entry name" value="S18"/>
    <property type="match status" value="1"/>
</dbReference>
<geneLocation type="chloroplast" evidence="8"/>
<dbReference type="InterPro" id="IPR001648">
    <property type="entry name" value="Ribosomal_bS18"/>
</dbReference>
<evidence type="ECO:0000313" key="8">
    <source>
        <dbReference type="EMBL" id="QBL07889.1"/>
    </source>
</evidence>
<dbReference type="GO" id="GO:0005840">
    <property type="term" value="C:ribosome"/>
    <property type="evidence" value="ECO:0007669"/>
    <property type="project" value="UniProtKB-KW"/>
</dbReference>
<evidence type="ECO:0000256" key="7">
    <source>
        <dbReference type="SAM" id="MobiDB-lite"/>
    </source>
</evidence>
<dbReference type="EMBL" id="MG272483">
    <property type="protein sequence ID" value="QBL07889.1"/>
    <property type="molecule type" value="Genomic_DNA"/>
</dbReference>
<evidence type="ECO:0000256" key="6">
    <source>
        <dbReference type="RuleBase" id="RU003910"/>
    </source>
</evidence>
<dbReference type="Pfam" id="PF01084">
    <property type="entry name" value="Ribosomal_S18"/>
    <property type="match status" value="1"/>
</dbReference>
<feature type="compositionally biased region" description="Polar residues" evidence="7">
    <location>
        <begin position="70"/>
        <end position="80"/>
    </location>
</feature>
<dbReference type="GO" id="GO:0019843">
    <property type="term" value="F:rRNA binding"/>
    <property type="evidence" value="ECO:0007669"/>
    <property type="project" value="UniProtKB-KW"/>
</dbReference>
<gene>
    <name evidence="8" type="primary">rps18</name>
</gene>
<dbReference type="GO" id="GO:1990904">
    <property type="term" value="C:ribonucleoprotein complex"/>
    <property type="evidence" value="ECO:0007669"/>
    <property type="project" value="UniProtKB-KW"/>
</dbReference>
<evidence type="ECO:0000256" key="3">
    <source>
        <dbReference type="ARBA" id="ARBA00022980"/>
    </source>
</evidence>
<evidence type="ECO:0000256" key="4">
    <source>
        <dbReference type="ARBA" id="ARBA00023274"/>
    </source>
</evidence>
<dbReference type="SUPFAM" id="SSF46911">
    <property type="entry name" value="Ribosomal protein S18"/>
    <property type="match status" value="1"/>
</dbReference>
<evidence type="ECO:0000256" key="2">
    <source>
        <dbReference type="ARBA" id="ARBA00022884"/>
    </source>
</evidence>
<keyword evidence="2" id="KW-0694">RNA-binding</keyword>
<sequence length="80" mass="8825">MNGSRLSSRRRLLPSLVGGPGETVDHKNTSSPRRSPSKRGKILPKRMNRSTSKQQRLMTTAAKRARISALSPSIVSNEIQ</sequence>
<protein>
    <recommendedName>
        <fullName evidence="5">Small ribosomal subunit protein bS18c</fullName>
    </recommendedName>
</protein>
<feature type="compositionally biased region" description="Polar residues" evidence="7">
    <location>
        <begin position="49"/>
        <end position="58"/>
    </location>
</feature>
<evidence type="ECO:0000256" key="1">
    <source>
        <dbReference type="ARBA" id="ARBA00022730"/>
    </source>
</evidence>
<dbReference type="InterPro" id="IPR036870">
    <property type="entry name" value="Ribosomal_bS18_sf"/>
</dbReference>
<dbReference type="GO" id="GO:0003735">
    <property type="term" value="F:structural constituent of ribosome"/>
    <property type="evidence" value="ECO:0007669"/>
    <property type="project" value="InterPro"/>
</dbReference>
<name>A0A482A2Y7_SELUN</name>
<dbReference type="PRINTS" id="PR00974">
    <property type="entry name" value="RIBOSOMALS18"/>
</dbReference>
<dbReference type="RefSeq" id="YP_009584190.1">
    <property type="nucleotide sequence ID" value="NC_041575.1"/>
</dbReference>
<dbReference type="GeneID" id="39713335"/>
<feature type="compositionally biased region" description="Basic residues" evidence="7">
    <location>
        <begin position="35"/>
        <end position="48"/>
    </location>
</feature>
<keyword evidence="4 6" id="KW-0687">Ribonucleoprotein</keyword>
<keyword evidence="8" id="KW-0150">Chloroplast</keyword>
<reference evidence="8" key="1">
    <citation type="submission" date="2017-10" db="EMBL/GenBank/DDBJ databases">
        <authorList>
            <person name="Zhang H."/>
            <person name="Zhang X."/>
        </authorList>
    </citation>
    <scope>NUCLEOTIDE SEQUENCE</scope>
</reference>
<keyword evidence="3 6" id="KW-0689">Ribosomal protein</keyword>
<evidence type="ECO:0000256" key="5">
    <source>
        <dbReference type="ARBA" id="ARBA00035266"/>
    </source>
</evidence>
<dbReference type="Gene3D" id="4.10.640.10">
    <property type="entry name" value="Ribosomal protein S18"/>
    <property type="match status" value="1"/>
</dbReference>
<reference evidence="8" key="2">
    <citation type="journal article" date="2018" name="J. ISSAAS">
        <title>The Unique Evolutionary Trajectory 1 and Dynamic Conformations of DR and IR/DR-coexisting Plastomes of the Early Vascular Plant Selaginellaceae (Lycophyte).</title>
        <authorList>
            <person name="Zhang H.-R."/>
            <person name="Xiang Q.-P."/>
            <person name="Zhang X.-C."/>
        </authorList>
    </citation>
    <scope>NUCLEOTIDE SEQUENCE</scope>
</reference>
<dbReference type="GO" id="GO:0006412">
    <property type="term" value="P:translation"/>
    <property type="evidence" value="ECO:0007669"/>
    <property type="project" value="InterPro"/>
</dbReference>
<keyword evidence="8" id="KW-0934">Plastid</keyword>